<dbReference type="SUPFAM" id="SSF56563">
    <property type="entry name" value="Major capsid protein gp5"/>
    <property type="match status" value="1"/>
</dbReference>
<dbReference type="InterPro" id="IPR024455">
    <property type="entry name" value="Phage_capsid"/>
</dbReference>
<comment type="subcellular location">
    <subcellularLocation>
        <location evidence="1">Virion</location>
    </subcellularLocation>
</comment>
<comment type="caution">
    <text evidence="3">The sequence shown here is derived from an EMBL/GenBank/DDBJ whole genome shotgun (WGS) entry which is preliminary data.</text>
</comment>
<proteinExistence type="predicted"/>
<dbReference type="Pfam" id="PF05065">
    <property type="entry name" value="Phage_capsid"/>
    <property type="match status" value="1"/>
</dbReference>
<sequence>MSTATRRQRDIAVARAQFQMLDKAGIDPRDVGKVFNRANPAAPERIAIPTTGAELEAMLTDAPRMQAVFNGKNGEFGEFITAYARHVHQKDLSIATQVQNEVQLVLADWLKENQPEGVARLDLTPKDVLDKGGARSNLYNPKAMGAALDRDYKGSADYFATIWHNANRTADNQSRLQRIRNAFSSTVPSEGGFLIPETLRAELLKVSLETSIVRPRARVIPMETLRVPFPAIDSTSNVSSVYGGIVGYWTEEGAALTASQAAFSRIVLDAKKLTAYTEAPNELISDSPMSFEAFINDIFPEALGFYEDDAFLNGSGVGMPLGILDANNSAAVEVAKEAGQPAASIVWENIVKMYARMLPSSLGRAVWVASIDTFPELATMALSVGTGGGAIWLNNGQVGPPMTILGRPVIFTEKASVLGTSGDINFVDFGFYLIGDRQVMSALSSAHYKFGNDVTAYRIIERVDGRPWLQSPITPKNNGATLSPFVKLATRA</sequence>
<dbReference type="AlphaFoldDB" id="A0A8J3LBU8"/>
<dbReference type="Proteomes" id="UP000660339">
    <property type="component" value="Unassembled WGS sequence"/>
</dbReference>
<keyword evidence="4" id="KW-1185">Reference proteome</keyword>
<gene>
    <name evidence="3" type="ORF">Cme02nite_38260</name>
</gene>
<evidence type="ECO:0000256" key="1">
    <source>
        <dbReference type="ARBA" id="ARBA00004328"/>
    </source>
</evidence>
<dbReference type="Gene3D" id="3.30.2400.10">
    <property type="entry name" value="Major capsid protein gp5"/>
    <property type="match status" value="1"/>
</dbReference>
<name>A0A8J3LBU8_9ACTN</name>
<evidence type="ECO:0000313" key="3">
    <source>
        <dbReference type="EMBL" id="GIG15494.1"/>
    </source>
</evidence>
<dbReference type="NCBIfam" id="TIGR01554">
    <property type="entry name" value="major_cap_HK97"/>
    <property type="match status" value="1"/>
</dbReference>
<accession>A0A8J3LBU8</accession>
<feature type="domain" description="Phage capsid-like C-terminal" evidence="2">
    <location>
        <begin position="191"/>
        <end position="473"/>
    </location>
</feature>
<reference evidence="3" key="1">
    <citation type="submission" date="2021-01" db="EMBL/GenBank/DDBJ databases">
        <title>Whole genome shotgun sequence of Catellatospora methionotrophica NBRC 14553.</title>
        <authorList>
            <person name="Komaki H."/>
            <person name="Tamura T."/>
        </authorList>
    </citation>
    <scope>NUCLEOTIDE SEQUENCE</scope>
    <source>
        <strain evidence="3">NBRC 14553</strain>
    </source>
</reference>
<protein>
    <recommendedName>
        <fullName evidence="2">Phage capsid-like C-terminal domain-containing protein</fullName>
    </recommendedName>
</protein>
<dbReference type="InterPro" id="IPR054612">
    <property type="entry name" value="Phage_capsid-like_C"/>
</dbReference>
<evidence type="ECO:0000313" key="4">
    <source>
        <dbReference type="Proteomes" id="UP000660339"/>
    </source>
</evidence>
<dbReference type="RefSeq" id="WP_166379898.1">
    <property type="nucleotide sequence ID" value="NZ_BAAATT010000005.1"/>
</dbReference>
<organism evidence="3 4">
    <name type="scientific">Catellatospora methionotrophica</name>
    <dbReference type="NCBI Taxonomy" id="121620"/>
    <lineage>
        <taxon>Bacteria</taxon>
        <taxon>Bacillati</taxon>
        <taxon>Actinomycetota</taxon>
        <taxon>Actinomycetes</taxon>
        <taxon>Micromonosporales</taxon>
        <taxon>Micromonosporaceae</taxon>
        <taxon>Catellatospora</taxon>
    </lineage>
</organism>
<dbReference type="EMBL" id="BONJ01000020">
    <property type="protein sequence ID" value="GIG15494.1"/>
    <property type="molecule type" value="Genomic_DNA"/>
</dbReference>
<evidence type="ECO:0000259" key="2">
    <source>
        <dbReference type="Pfam" id="PF05065"/>
    </source>
</evidence>